<proteinExistence type="predicted"/>
<keyword evidence="1" id="KW-1133">Transmembrane helix</keyword>
<comment type="caution">
    <text evidence="3">The sequence shown here is derived from an EMBL/GenBank/DDBJ whole genome shotgun (WGS) entry which is preliminary data.</text>
</comment>
<accession>A0AAD3D762</accession>
<keyword evidence="4" id="KW-1185">Reference proteome</keyword>
<evidence type="ECO:0000256" key="2">
    <source>
        <dbReference type="SAM" id="SignalP"/>
    </source>
</evidence>
<feature type="chain" id="PRO_5042200192" evidence="2">
    <location>
        <begin position="18"/>
        <end position="426"/>
    </location>
</feature>
<protein>
    <submittedName>
        <fullName evidence="3">Uncharacterized protein</fullName>
    </submittedName>
</protein>
<feature type="transmembrane region" description="Helical" evidence="1">
    <location>
        <begin position="384"/>
        <end position="407"/>
    </location>
</feature>
<reference evidence="3 4" key="1">
    <citation type="journal article" date="2021" name="Sci. Rep.">
        <title>The genome of the diatom Chaetoceros tenuissimus carries an ancient integrated fragment of an extant virus.</title>
        <authorList>
            <person name="Hongo Y."/>
            <person name="Kimura K."/>
            <person name="Takaki Y."/>
            <person name="Yoshida Y."/>
            <person name="Baba S."/>
            <person name="Kobayashi G."/>
            <person name="Nagasaki K."/>
            <person name="Hano T."/>
            <person name="Tomaru Y."/>
        </authorList>
    </citation>
    <scope>NUCLEOTIDE SEQUENCE [LARGE SCALE GENOMIC DNA]</scope>
    <source>
        <strain evidence="3 4">NIES-3715</strain>
    </source>
</reference>
<keyword evidence="1" id="KW-0812">Transmembrane</keyword>
<feature type="transmembrane region" description="Helical" evidence="1">
    <location>
        <begin position="349"/>
        <end position="372"/>
    </location>
</feature>
<gene>
    <name evidence="3" type="ORF">CTEN210_15569</name>
</gene>
<dbReference type="AlphaFoldDB" id="A0AAD3D762"/>
<dbReference type="EMBL" id="BLLK01000062">
    <property type="protein sequence ID" value="GFH59093.1"/>
    <property type="molecule type" value="Genomic_DNA"/>
</dbReference>
<evidence type="ECO:0000256" key="1">
    <source>
        <dbReference type="SAM" id="Phobius"/>
    </source>
</evidence>
<keyword evidence="1" id="KW-0472">Membrane</keyword>
<feature type="signal peptide" evidence="2">
    <location>
        <begin position="1"/>
        <end position="17"/>
    </location>
</feature>
<organism evidence="3 4">
    <name type="scientific">Chaetoceros tenuissimus</name>
    <dbReference type="NCBI Taxonomy" id="426638"/>
    <lineage>
        <taxon>Eukaryota</taxon>
        <taxon>Sar</taxon>
        <taxon>Stramenopiles</taxon>
        <taxon>Ochrophyta</taxon>
        <taxon>Bacillariophyta</taxon>
        <taxon>Coscinodiscophyceae</taxon>
        <taxon>Chaetocerotophycidae</taxon>
        <taxon>Chaetocerotales</taxon>
        <taxon>Chaetocerotaceae</taxon>
        <taxon>Chaetoceros</taxon>
    </lineage>
</organism>
<dbReference type="Proteomes" id="UP001054902">
    <property type="component" value="Unassembled WGS sequence"/>
</dbReference>
<keyword evidence="2" id="KW-0732">Signal</keyword>
<name>A0AAD3D762_9STRA</name>
<sequence length="426" mass="46643">MMFKAAITLSLFLAVDGFSVQSRINSRRTLKKGSLASAVLDEVDITSEVQLKSMNKKHVIEIGETEKQESSEPNGWDFVDQVYLITCPNADPSSTRLNNALGILADAGLEDRVQVKEFETDDEDRIRGCYTSHISVLQDAMRDIQSSSLSASDTTEDWFGSLFSVFSKSNESKDTMKMENSRDEKSRTKCVLVLEDNIDTTGNLNENTLKSIADCISSYDSVDMVHLSYIPYVPNLQVSKTDNKNIVRLSTGQSSALGTTAYIITEKAINTLINIDARNGFRAPIPDVMAEEFPESRYSAFPTPFLRAPKTKSLVNPQLDDLREVLFQPAVVSQVQKVLALTGVSTNNLLFATSGLLLATGAMGIFGVLDFVQQMKETSSYDGNILLLLVNIISTTFSIGILVQGALLAPKPPEAASAEDQSEEST</sequence>
<evidence type="ECO:0000313" key="3">
    <source>
        <dbReference type="EMBL" id="GFH59093.1"/>
    </source>
</evidence>
<evidence type="ECO:0000313" key="4">
    <source>
        <dbReference type="Proteomes" id="UP001054902"/>
    </source>
</evidence>